<evidence type="ECO:0008006" key="5">
    <source>
        <dbReference type="Google" id="ProtNLM"/>
    </source>
</evidence>
<keyword evidence="2" id="KW-0732">Signal</keyword>
<feature type="signal peptide" evidence="2">
    <location>
        <begin position="1"/>
        <end position="25"/>
    </location>
</feature>
<protein>
    <recommendedName>
        <fullName evidence="5">Secreted protein</fullName>
    </recommendedName>
</protein>
<dbReference type="Gene3D" id="3.30.70.270">
    <property type="match status" value="1"/>
</dbReference>
<reference evidence="3 4" key="1">
    <citation type="journal article" date="2019" name="Sci. Rep.">
        <title>Orb-weaving spider Araneus ventricosus genome elucidates the spidroin gene catalogue.</title>
        <authorList>
            <person name="Kono N."/>
            <person name="Nakamura H."/>
            <person name="Ohtoshi R."/>
            <person name="Moran D.A.P."/>
            <person name="Shinohara A."/>
            <person name="Yoshida Y."/>
            <person name="Fujiwara M."/>
            <person name="Mori M."/>
            <person name="Tomita M."/>
            <person name="Arakawa K."/>
        </authorList>
    </citation>
    <scope>NUCLEOTIDE SEQUENCE [LARGE SCALE GENOMIC DNA]</scope>
</reference>
<dbReference type="InterPro" id="IPR043128">
    <property type="entry name" value="Rev_trsase/Diguanyl_cyclase"/>
</dbReference>
<dbReference type="AlphaFoldDB" id="A0A4Y2HWH4"/>
<dbReference type="EMBL" id="BGPR01002206">
    <property type="protein sequence ID" value="GBM69643.1"/>
    <property type="molecule type" value="Genomic_DNA"/>
</dbReference>
<accession>A0A4Y2HWH4</accession>
<feature type="region of interest" description="Disordered" evidence="1">
    <location>
        <begin position="28"/>
        <end position="50"/>
    </location>
</feature>
<name>A0A4Y2HWH4_ARAVE</name>
<evidence type="ECO:0000313" key="4">
    <source>
        <dbReference type="Proteomes" id="UP000499080"/>
    </source>
</evidence>
<evidence type="ECO:0000256" key="1">
    <source>
        <dbReference type="SAM" id="MobiDB-lite"/>
    </source>
</evidence>
<sequence>MYNFYRRFISKAAHILALLIKCVEGHTNRKKPSCRSKNSENSLERTEEAENSFTAAERALVDATLFKHPIPGAINAPNAWCLDRCVKFRHWQLFDATF</sequence>
<evidence type="ECO:0000313" key="3">
    <source>
        <dbReference type="EMBL" id="GBM69643.1"/>
    </source>
</evidence>
<evidence type="ECO:0000256" key="2">
    <source>
        <dbReference type="SAM" id="SignalP"/>
    </source>
</evidence>
<organism evidence="3 4">
    <name type="scientific">Araneus ventricosus</name>
    <name type="common">Orbweaver spider</name>
    <name type="synonym">Epeira ventricosa</name>
    <dbReference type="NCBI Taxonomy" id="182803"/>
    <lineage>
        <taxon>Eukaryota</taxon>
        <taxon>Metazoa</taxon>
        <taxon>Ecdysozoa</taxon>
        <taxon>Arthropoda</taxon>
        <taxon>Chelicerata</taxon>
        <taxon>Arachnida</taxon>
        <taxon>Araneae</taxon>
        <taxon>Araneomorphae</taxon>
        <taxon>Entelegynae</taxon>
        <taxon>Araneoidea</taxon>
        <taxon>Araneidae</taxon>
        <taxon>Araneus</taxon>
    </lineage>
</organism>
<dbReference type="OrthoDB" id="6433897at2759"/>
<gene>
    <name evidence="3" type="ORF">AVEN_17600_1</name>
</gene>
<feature type="chain" id="PRO_5021494892" description="Secreted protein" evidence="2">
    <location>
        <begin position="26"/>
        <end position="98"/>
    </location>
</feature>
<comment type="caution">
    <text evidence="3">The sequence shown here is derived from an EMBL/GenBank/DDBJ whole genome shotgun (WGS) entry which is preliminary data.</text>
</comment>
<keyword evidence="4" id="KW-1185">Reference proteome</keyword>
<proteinExistence type="predicted"/>
<dbReference type="Proteomes" id="UP000499080">
    <property type="component" value="Unassembled WGS sequence"/>
</dbReference>